<dbReference type="SUPFAM" id="SSF52540">
    <property type="entry name" value="P-loop containing nucleoside triphosphate hydrolases"/>
    <property type="match status" value="1"/>
</dbReference>
<dbReference type="InterPro" id="IPR012547">
    <property type="entry name" value="PDDEXK_9"/>
</dbReference>
<feature type="domain" description="AAA-ATPase-like" evidence="1">
    <location>
        <begin position="5"/>
        <end position="201"/>
    </location>
</feature>
<dbReference type="PANTHER" id="PTHR34825:SF1">
    <property type="entry name" value="AAA-ATPASE-LIKE DOMAIN-CONTAINING PROTEIN"/>
    <property type="match status" value="1"/>
</dbReference>
<evidence type="ECO:0000313" key="3">
    <source>
        <dbReference type="Proteomes" id="UP000318307"/>
    </source>
</evidence>
<accession>A0A562RVE8</accession>
<dbReference type="EMBL" id="VLLC01000009">
    <property type="protein sequence ID" value="TWI73041.1"/>
    <property type="molecule type" value="Genomic_DNA"/>
</dbReference>
<protein>
    <submittedName>
        <fullName evidence="2">PD-(D/E)XK nuclease superfamily protein</fullName>
    </submittedName>
</protein>
<gene>
    <name evidence="2" type="ORF">LZ24_01452</name>
</gene>
<dbReference type="Pfam" id="PF08011">
    <property type="entry name" value="PDDEXK_9"/>
    <property type="match status" value="1"/>
</dbReference>
<dbReference type="InterPro" id="IPR027417">
    <property type="entry name" value="P-loop_NTPase"/>
</dbReference>
<proteinExistence type="predicted"/>
<dbReference type="AlphaFoldDB" id="A0A562RVE8"/>
<dbReference type="PANTHER" id="PTHR34825">
    <property type="entry name" value="CONSERVED PROTEIN, WITH A WEAK D-GALACTARATE DEHYDRATASE/ALTRONATE HYDROLASE DOMAIN"/>
    <property type="match status" value="1"/>
</dbReference>
<name>A0A562RVE8_9BACT</name>
<sequence>MKKLPIGISTFREIIEDGHAYADKTMFVHSLADTGKYYFLSRPRRFGKSLMVDTLKEAFEGNRKLFKGLWLENHWDWDNACPVIRFSFGQGVLENRVDLDEKIREILHYYEQKFGVVSDYESISGRFAQLLDCAVQKYKKRVVLLVDEYDKPILDNIQHPERAGEIRDGLKNFYSVIKDSDAHLQFVFITGVSKFSKVSLFSGLNNLVDITLSPMFGSICGITERELVQVFEEHLKGRNPDLIRHWYNGYAWLGEKVYNPFSILNYFREGLFRNYWFESGTPTFLIELLRKKNYAIPEMERIEASEALIGAFDVDYIEPETLLFQTGYLTILSSEMMGAKVFYRLSYPNMEVKASLSDYILKHYLPDSPSRERGQQGIFRALKDRNPDALKGVLHSLFAGIPHDWYRKNRMADYEGYYASVFYCCFVALGLDVRAEDVSNHGNMDMSLFFEGWVYIFEFKMLDKKLSSGNALAQIKAKGYGEKYMEEAEMLCFVGVDFCRKDRNIKSFLWELQEKNTD</sequence>
<reference evidence="2 3" key="1">
    <citation type="submission" date="2019-07" db="EMBL/GenBank/DDBJ databases">
        <title>Genome sequencing of 100 strains of the haloalkaliphilic chemolithoautotrophic sulfur-oxidizing bacterium Thioalkalivibrio.</title>
        <authorList>
            <person name="Muyzer G."/>
        </authorList>
    </citation>
    <scope>NUCLEOTIDE SEQUENCE [LARGE SCALE GENOMIC DNA]</scope>
    <source>
        <strain evidence="2 3">ASO4-4</strain>
    </source>
</reference>
<dbReference type="Pfam" id="PF09820">
    <property type="entry name" value="AAA-ATPase_like"/>
    <property type="match status" value="1"/>
</dbReference>
<evidence type="ECO:0000259" key="1">
    <source>
        <dbReference type="Pfam" id="PF09820"/>
    </source>
</evidence>
<dbReference type="Proteomes" id="UP000318307">
    <property type="component" value="Unassembled WGS sequence"/>
</dbReference>
<evidence type="ECO:0000313" key="2">
    <source>
        <dbReference type="EMBL" id="TWI73041.1"/>
    </source>
</evidence>
<keyword evidence="3" id="KW-1185">Reference proteome</keyword>
<dbReference type="OrthoDB" id="9808684at2"/>
<comment type="caution">
    <text evidence="2">The sequence shown here is derived from an EMBL/GenBank/DDBJ whole genome shotgun (WGS) entry which is preliminary data.</text>
</comment>
<dbReference type="RefSeq" id="WP_144684016.1">
    <property type="nucleotide sequence ID" value="NZ_VLLC01000009.1"/>
</dbReference>
<organism evidence="2 3">
    <name type="scientific">Desulfobotulus alkaliphilus</name>
    <dbReference type="NCBI Taxonomy" id="622671"/>
    <lineage>
        <taxon>Bacteria</taxon>
        <taxon>Pseudomonadati</taxon>
        <taxon>Thermodesulfobacteriota</taxon>
        <taxon>Desulfobacteria</taxon>
        <taxon>Desulfobacterales</taxon>
        <taxon>Desulfobacteraceae</taxon>
        <taxon>Desulfobotulus</taxon>
    </lineage>
</organism>
<dbReference type="InterPro" id="IPR018631">
    <property type="entry name" value="AAA-ATPase-like_dom"/>
</dbReference>